<sequence length="124" mass="13448">MATFAVDSSKQQMIGTGVVEPVMEWVEVDGKRRPGDNQARHADTGMPLWAVECVYRSEEWGRASTVSEKVSVGAMSQPTVQPFRPVTFEGLVVSVRVDRRTNSVSCSWSAESIAGADEAKKSAA</sequence>
<reference evidence="2 4" key="2">
    <citation type="submission" date="2018-08" db="EMBL/GenBank/DDBJ databases">
        <title>Brachybacterium saurashtrense DSM 23186.</title>
        <authorList>
            <person name="Li Y."/>
        </authorList>
    </citation>
    <scope>NUCLEOTIDE SEQUENCE [LARGE SCALE GENOMIC DNA]</scope>
    <source>
        <strain evidence="2 4">DSM 23186</strain>
    </source>
</reference>
<protein>
    <submittedName>
        <fullName evidence="2">Uncharacterized protein</fullName>
    </submittedName>
</protein>
<organism evidence="2 4">
    <name type="scientific">Brachybacterium saurashtrense</name>
    <dbReference type="NCBI Taxonomy" id="556288"/>
    <lineage>
        <taxon>Bacteria</taxon>
        <taxon>Bacillati</taxon>
        <taxon>Actinomycetota</taxon>
        <taxon>Actinomycetes</taxon>
        <taxon>Micrococcales</taxon>
        <taxon>Dermabacteraceae</taxon>
        <taxon>Brachybacterium</taxon>
    </lineage>
</organism>
<reference evidence="1 3" key="1">
    <citation type="submission" date="2018-07" db="EMBL/GenBank/DDBJ databases">
        <title>Brachybacterium saurashtrense DSM 23186 genome sequence.</title>
        <authorList>
            <person name="Guo L."/>
        </authorList>
    </citation>
    <scope>NUCLEOTIDE SEQUENCE [LARGE SCALE GENOMIC DNA]</scope>
    <source>
        <strain evidence="1 3">DSM 23186</strain>
    </source>
</reference>
<accession>A0A345YPL1</accession>
<gene>
    <name evidence="1" type="ORF">DWV08_09735</name>
    <name evidence="2" type="ORF">DXU92_01480</name>
</gene>
<dbReference type="RefSeq" id="WP_115413604.1">
    <property type="nucleotide sequence ID" value="NZ_CP031356.1"/>
</dbReference>
<dbReference type="EMBL" id="QSWH01000001">
    <property type="protein sequence ID" value="RRR24882.1"/>
    <property type="molecule type" value="Genomic_DNA"/>
</dbReference>
<dbReference type="OrthoDB" id="4299905at2"/>
<dbReference type="Proteomes" id="UP000282185">
    <property type="component" value="Unassembled WGS sequence"/>
</dbReference>
<dbReference type="KEGG" id="bsau:DWV08_09735"/>
<evidence type="ECO:0000313" key="1">
    <source>
        <dbReference type="EMBL" id="AXK45863.1"/>
    </source>
</evidence>
<evidence type="ECO:0000313" key="4">
    <source>
        <dbReference type="Proteomes" id="UP000282185"/>
    </source>
</evidence>
<proteinExistence type="predicted"/>
<keyword evidence="3" id="KW-1185">Reference proteome</keyword>
<dbReference type="EMBL" id="CP031356">
    <property type="protein sequence ID" value="AXK45863.1"/>
    <property type="molecule type" value="Genomic_DNA"/>
</dbReference>
<name>A0A345YPL1_9MICO</name>
<evidence type="ECO:0000313" key="2">
    <source>
        <dbReference type="EMBL" id="RRR24882.1"/>
    </source>
</evidence>
<dbReference type="Proteomes" id="UP000254236">
    <property type="component" value="Chromosome"/>
</dbReference>
<evidence type="ECO:0000313" key="3">
    <source>
        <dbReference type="Proteomes" id="UP000254236"/>
    </source>
</evidence>
<dbReference type="AlphaFoldDB" id="A0A345YPL1"/>